<keyword evidence="2" id="KW-0732">Signal</keyword>
<sequence length="295" mass="30819">MTNRLSAALAALILTAAAAVAATGHDSSHDSSGHAPAPAAHGSAGPDGAAPAGKGGTCQGFGPQTPRDISNPYGRNSSRFVYAPPSDELNLCNIHTHTNAEHMGPGFSIYAGSGENGGFRCAGSSNLSPAELSRPHHGGRVFEGVEPGDTIEVHWVYSSCNVAPGPGLGSCLSDACKNPQLRVESQVFLVVNDPTALDFRDFIWFGTMRNGVYQPRALPTGTGSPVQFRGSTTGPSYTQEVCSPLQVTWSVRPRCARLDISSLDAWAAMGNVFEESHSHGVRQLVTAPDLLAPID</sequence>
<evidence type="ECO:0000256" key="1">
    <source>
        <dbReference type="SAM" id="MobiDB-lite"/>
    </source>
</evidence>
<feature type="region of interest" description="Disordered" evidence="1">
    <location>
        <begin position="24"/>
        <end position="78"/>
    </location>
</feature>
<evidence type="ECO:0000313" key="4">
    <source>
        <dbReference type="Proteomes" id="UP000198994"/>
    </source>
</evidence>
<keyword evidence="4" id="KW-1185">Reference proteome</keyword>
<feature type="chain" id="PRO_5011724027" evidence="2">
    <location>
        <begin position="22"/>
        <end position="295"/>
    </location>
</feature>
<name>A0A1G7GQA1_9RHOB</name>
<gene>
    <name evidence="3" type="ORF">SAMN04488105_109141</name>
</gene>
<dbReference type="AlphaFoldDB" id="A0A1G7GQA1"/>
<accession>A0A1G7GQA1</accession>
<evidence type="ECO:0000256" key="2">
    <source>
        <dbReference type="SAM" id="SignalP"/>
    </source>
</evidence>
<dbReference type="InterPro" id="IPR018883">
    <property type="entry name" value="Delta_CA"/>
</dbReference>
<proteinExistence type="predicted"/>
<reference evidence="4" key="1">
    <citation type="submission" date="2016-10" db="EMBL/GenBank/DDBJ databases">
        <authorList>
            <person name="Varghese N."/>
            <person name="Submissions S."/>
        </authorList>
    </citation>
    <scope>NUCLEOTIDE SEQUENCE [LARGE SCALE GENOMIC DNA]</scope>
    <source>
        <strain evidence="4">DSM 10146</strain>
    </source>
</reference>
<dbReference type="RefSeq" id="WP_089960631.1">
    <property type="nucleotide sequence ID" value="NZ_FNAV01000009.1"/>
</dbReference>
<feature type="compositionally biased region" description="Low complexity" evidence="1">
    <location>
        <begin position="33"/>
        <end position="52"/>
    </location>
</feature>
<evidence type="ECO:0000313" key="3">
    <source>
        <dbReference type="EMBL" id="SDE90294.1"/>
    </source>
</evidence>
<dbReference type="Pfam" id="PF10563">
    <property type="entry name" value="CA_like"/>
    <property type="match status" value="1"/>
</dbReference>
<dbReference type="STRING" id="282683.SAMN04488105_109141"/>
<protein>
    <submittedName>
        <fullName evidence="3">Cadmium carbonic anhydrase repeat-containing protein</fullName>
    </submittedName>
</protein>
<dbReference type="Proteomes" id="UP000198994">
    <property type="component" value="Unassembled WGS sequence"/>
</dbReference>
<dbReference type="OrthoDB" id="8902034at2"/>
<feature type="signal peptide" evidence="2">
    <location>
        <begin position="1"/>
        <end position="21"/>
    </location>
</feature>
<dbReference type="EMBL" id="FNAV01000009">
    <property type="protein sequence ID" value="SDE90294.1"/>
    <property type="molecule type" value="Genomic_DNA"/>
</dbReference>
<organism evidence="3 4">
    <name type="scientific">Salipiger thiooxidans</name>
    <dbReference type="NCBI Taxonomy" id="282683"/>
    <lineage>
        <taxon>Bacteria</taxon>
        <taxon>Pseudomonadati</taxon>
        <taxon>Pseudomonadota</taxon>
        <taxon>Alphaproteobacteria</taxon>
        <taxon>Rhodobacterales</taxon>
        <taxon>Roseobacteraceae</taxon>
        <taxon>Salipiger</taxon>
    </lineage>
</organism>